<reference evidence="1 2" key="1">
    <citation type="submission" date="2020-04" db="EMBL/GenBank/DDBJ databases">
        <title>Flammeovirga sp. SR4, a novel species isolated from seawater.</title>
        <authorList>
            <person name="Wang X."/>
        </authorList>
    </citation>
    <scope>NUCLEOTIDE SEQUENCE [LARGE SCALE GENOMIC DNA]</scope>
    <source>
        <strain evidence="1 2">ATCC 23126</strain>
    </source>
</reference>
<dbReference type="Proteomes" id="UP000576082">
    <property type="component" value="Unassembled WGS sequence"/>
</dbReference>
<evidence type="ECO:0000313" key="2">
    <source>
        <dbReference type="Proteomes" id="UP000576082"/>
    </source>
</evidence>
<dbReference type="EMBL" id="JABANE010000103">
    <property type="protein sequence ID" value="NME71544.1"/>
    <property type="molecule type" value="Genomic_DNA"/>
</dbReference>
<organism evidence="1 2">
    <name type="scientific">Flammeovirga aprica JL-4</name>
    <dbReference type="NCBI Taxonomy" id="694437"/>
    <lineage>
        <taxon>Bacteria</taxon>
        <taxon>Pseudomonadati</taxon>
        <taxon>Bacteroidota</taxon>
        <taxon>Cytophagia</taxon>
        <taxon>Cytophagales</taxon>
        <taxon>Flammeovirgaceae</taxon>
        <taxon>Flammeovirga</taxon>
    </lineage>
</organism>
<protein>
    <submittedName>
        <fullName evidence="1">Uncharacterized protein</fullName>
    </submittedName>
</protein>
<proteinExistence type="predicted"/>
<dbReference type="AlphaFoldDB" id="A0A7X9RZL3"/>
<keyword evidence="2" id="KW-1185">Reference proteome</keyword>
<gene>
    <name evidence="1" type="ORF">HHU12_26490</name>
</gene>
<dbReference type="RefSeq" id="WP_169659758.1">
    <property type="nucleotide sequence ID" value="NZ_JABANE010000103.1"/>
</dbReference>
<evidence type="ECO:0000313" key="1">
    <source>
        <dbReference type="EMBL" id="NME71544.1"/>
    </source>
</evidence>
<comment type="caution">
    <text evidence="1">The sequence shown here is derived from an EMBL/GenBank/DDBJ whole genome shotgun (WGS) entry which is preliminary data.</text>
</comment>
<name>A0A7X9RZL3_9BACT</name>
<sequence length="359" mass="41916">MGVAQLGSKSYISFSSEFYNYLYQFKVLEQLQTTADNTLYFYEPRGGERNMLAFHHHRTMNSNHSLNALLNYFEAVERNIAFLSINHDMFDSDEKFSGDNLYKVTLLTDEAKSNVMKDKMATDMTTVHDYPLLTAPNISIERRFVNEGFEEQSKINDKLKNFLEKYDRSNDYNGVLEKADEGLKIRFMRETKDEETRNIVPSQALPIQIDLCSYTIWKEHLKEYVKNVFVAKTPEQRYLAKRLLFSNAKTRANTIHTKQDFAKDHMGYDESYGGKAGKIIPNADGLKKGEFEILIRNKFFDQNNKQNDYEELTVFKENNTNILYFHFATQTEMNKVLSLSSTLYSEKNSGEDSYNYKMN</sequence>
<accession>A0A7X9RZL3</accession>